<dbReference type="InterPro" id="IPR022742">
    <property type="entry name" value="Hydrolase_4"/>
</dbReference>
<dbReference type="PANTHER" id="PTHR11614">
    <property type="entry name" value="PHOSPHOLIPASE-RELATED"/>
    <property type="match status" value="1"/>
</dbReference>
<sequence length="340" mass="37209">MPELIPVLPADLEPTARGVLTGHGGTPLAWARWEHPEPRGRVVISHGYGEHGERYRHTAHWLHHLGWAVSSMDHRGFGRSGGIRGDAVGIRAFVDDLALFLRQERRYDADRTGARPRVVDGVPMPPLPVCPQVVLGHSFGGLVALLTLLWHADTLDGLILSSPSVAVRANTRALVILSRILRLLAPHRPIQLHGDKGQVCSDPVLVQRYEADPLCHRLATAAFGAALEEGRAEILPLGQELDRPILLLESGSDTVVDPDGSEALWSAVRPDLLERHRLPGIYHEVFHDRHRSRAQALAEPWLEHLREAWNPSARPAMPQGTGAAAPPAPEILNPLSPESA</sequence>
<dbReference type="Pfam" id="PF12146">
    <property type="entry name" value="Hydrolase_4"/>
    <property type="match status" value="1"/>
</dbReference>
<evidence type="ECO:0000313" key="4">
    <source>
        <dbReference type="Proteomes" id="UP001165089"/>
    </source>
</evidence>
<gene>
    <name evidence="3" type="ORF">GETHPA_22760</name>
</gene>
<dbReference type="InterPro" id="IPR029058">
    <property type="entry name" value="AB_hydrolase_fold"/>
</dbReference>
<comment type="caution">
    <text evidence="3">The sequence shown here is derived from an EMBL/GenBank/DDBJ whole genome shotgun (WGS) entry which is preliminary data.</text>
</comment>
<feature type="region of interest" description="Disordered" evidence="1">
    <location>
        <begin position="312"/>
        <end position="340"/>
    </location>
</feature>
<proteinExistence type="predicted"/>
<dbReference type="Gene3D" id="3.40.50.1820">
    <property type="entry name" value="alpha/beta hydrolase"/>
    <property type="match status" value="1"/>
</dbReference>
<dbReference type="Proteomes" id="UP001165089">
    <property type="component" value="Unassembled WGS sequence"/>
</dbReference>
<organism evidence="3 4">
    <name type="scientific">Geothrix rubra</name>
    <dbReference type="NCBI Taxonomy" id="2927977"/>
    <lineage>
        <taxon>Bacteria</taxon>
        <taxon>Pseudomonadati</taxon>
        <taxon>Acidobacteriota</taxon>
        <taxon>Holophagae</taxon>
        <taxon>Holophagales</taxon>
        <taxon>Holophagaceae</taxon>
        <taxon>Geothrix</taxon>
    </lineage>
</organism>
<keyword evidence="4" id="KW-1185">Reference proteome</keyword>
<evidence type="ECO:0000313" key="3">
    <source>
        <dbReference type="EMBL" id="GLH70743.1"/>
    </source>
</evidence>
<dbReference type="SUPFAM" id="SSF53474">
    <property type="entry name" value="alpha/beta-Hydrolases"/>
    <property type="match status" value="1"/>
</dbReference>
<evidence type="ECO:0000259" key="2">
    <source>
        <dbReference type="Pfam" id="PF12146"/>
    </source>
</evidence>
<dbReference type="InterPro" id="IPR051044">
    <property type="entry name" value="MAG_DAG_Lipase"/>
</dbReference>
<protein>
    <submittedName>
        <fullName evidence="3">Monoacylglycerol lipase</fullName>
    </submittedName>
</protein>
<feature type="compositionally biased region" description="Low complexity" evidence="1">
    <location>
        <begin position="315"/>
        <end position="325"/>
    </location>
</feature>
<evidence type="ECO:0000256" key="1">
    <source>
        <dbReference type="SAM" id="MobiDB-lite"/>
    </source>
</evidence>
<reference evidence="3 4" key="1">
    <citation type="journal article" date="2023" name="Antonie Van Leeuwenhoek">
        <title>Mesoterricola silvestris gen. nov., sp. nov., Mesoterricola sediminis sp. nov., Geothrix oryzae sp. nov., Geothrix edaphica sp. nov., Geothrix rubra sp. nov., and Geothrix limicola sp. nov., six novel members of Acidobacteriota isolated from soils.</title>
        <authorList>
            <person name="Itoh H."/>
            <person name="Sugisawa Y."/>
            <person name="Mise K."/>
            <person name="Xu Z."/>
            <person name="Kuniyasu M."/>
            <person name="Ushijima N."/>
            <person name="Kawano K."/>
            <person name="Kobayashi E."/>
            <person name="Shiratori Y."/>
            <person name="Masuda Y."/>
            <person name="Senoo K."/>
        </authorList>
    </citation>
    <scope>NUCLEOTIDE SEQUENCE [LARGE SCALE GENOMIC DNA]</scope>
    <source>
        <strain evidence="3 4">Red803</strain>
    </source>
</reference>
<dbReference type="EMBL" id="BSDD01000004">
    <property type="protein sequence ID" value="GLH70743.1"/>
    <property type="molecule type" value="Genomic_DNA"/>
</dbReference>
<feature type="domain" description="Serine aminopeptidase S33" evidence="2">
    <location>
        <begin position="37"/>
        <end position="289"/>
    </location>
</feature>
<name>A0ABQ5Q806_9BACT</name>
<accession>A0ABQ5Q806</accession>